<keyword evidence="3" id="KW-1185">Reference proteome</keyword>
<accession>A0ABW3THM5</accession>
<feature type="domain" description="CREG-like beta-barrel" evidence="1">
    <location>
        <begin position="11"/>
        <end position="159"/>
    </location>
</feature>
<dbReference type="Proteomes" id="UP001597151">
    <property type="component" value="Unassembled WGS sequence"/>
</dbReference>
<gene>
    <name evidence="2" type="ORF">ACFQ3C_12685</name>
</gene>
<dbReference type="Pfam" id="PF13883">
    <property type="entry name" value="CREG_beta-barrel"/>
    <property type="match status" value="1"/>
</dbReference>
<evidence type="ECO:0000313" key="3">
    <source>
        <dbReference type="Proteomes" id="UP001597151"/>
    </source>
</evidence>
<protein>
    <submittedName>
        <fullName evidence="2">HugZ family protein</fullName>
    </submittedName>
</protein>
<reference evidence="3" key="1">
    <citation type="journal article" date="2019" name="Int. J. Syst. Evol. Microbiol.">
        <title>The Global Catalogue of Microorganisms (GCM) 10K type strain sequencing project: providing services to taxonomists for standard genome sequencing and annotation.</title>
        <authorList>
            <consortium name="The Broad Institute Genomics Platform"/>
            <consortium name="The Broad Institute Genome Sequencing Center for Infectious Disease"/>
            <person name="Wu L."/>
            <person name="Ma J."/>
        </authorList>
    </citation>
    <scope>NUCLEOTIDE SEQUENCE [LARGE SCALE GENOMIC DNA]</scope>
    <source>
        <strain evidence="3">CCUG 55328</strain>
    </source>
</reference>
<dbReference type="PIRSF" id="PIRSF004633">
    <property type="entry name" value="UCP_PLP_oxd"/>
    <property type="match status" value="1"/>
</dbReference>
<dbReference type="SUPFAM" id="SSF50475">
    <property type="entry name" value="FMN-binding split barrel"/>
    <property type="match status" value="1"/>
</dbReference>
<name>A0ABW3THM5_9RHOB</name>
<organism evidence="2 3">
    <name type="scientific">Seohaeicola saemankumensis</name>
    <dbReference type="NCBI Taxonomy" id="481181"/>
    <lineage>
        <taxon>Bacteria</taxon>
        <taxon>Pseudomonadati</taxon>
        <taxon>Pseudomonadota</taxon>
        <taxon>Alphaproteobacteria</taxon>
        <taxon>Rhodobacterales</taxon>
        <taxon>Roseobacteraceae</taxon>
        <taxon>Seohaeicola</taxon>
    </lineage>
</organism>
<dbReference type="InterPro" id="IPR014419">
    <property type="entry name" value="HutZ"/>
</dbReference>
<proteinExistence type="predicted"/>
<dbReference type="InterPro" id="IPR012349">
    <property type="entry name" value="Split_barrel_FMN-bd"/>
</dbReference>
<evidence type="ECO:0000313" key="2">
    <source>
        <dbReference type="EMBL" id="MFD1195521.1"/>
    </source>
</evidence>
<dbReference type="Gene3D" id="2.30.110.10">
    <property type="entry name" value="Electron Transport, Fmn-binding Protein, Chain A"/>
    <property type="match status" value="1"/>
</dbReference>
<evidence type="ECO:0000259" key="1">
    <source>
        <dbReference type="Pfam" id="PF13883"/>
    </source>
</evidence>
<comment type="caution">
    <text evidence="2">The sequence shown here is derived from an EMBL/GenBank/DDBJ whole genome shotgun (WGS) entry which is preliminary data.</text>
</comment>
<dbReference type="RefSeq" id="WP_380792339.1">
    <property type="nucleotide sequence ID" value="NZ_JBHTKR010000005.1"/>
</dbReference>
<sequence>MSTDKPSPIRPTDDEARNLARGLIAQARHAALGVIDPETGSPMVTRIAFGKTPQGHPATLVSDLSHHTRALKVNPSASLLLGEPGPRGDPLTHPRLTLQAVAHFLRQGEAGHAEVAAHWLHDHPKARLYIGFADFSFARFDVQRAYLNGGFGRAFVLTADDLGF</sequence>
<dbReference type="InterPro" id="IPR055343">
    <property type="entry name" value="CREG_beta-barrel"/>
</dbReference>
<dbReference type="EMBL" id="JBHTKR010000005">
    <property type="protein sequence ID" value="MFD1195521.1"/>
    <property type="molecule type" value="Genomic_DNA"/>
</dbReference>